<protein>
    <submittedName>
        <fullName evidence="1">Uncharacterized protein</fullName>
    </submittedName>
</protein>
<dbReference type="AlphaFoldDB" id="A0A9P8TLW3"/>
<accession>A0A9P8TLW3</accession>
<comment type="caution">
    <text evidence="1">The sequence shown here is derived from an EMBL/GenBank/DDBJ whole genome shotgun (WGS) entry which is preliminary data.</text>
</comment>
<dbReference type="Proteomes" id="UP000774326">
    <property type="component" value="Unassembled WGS sequence"/>
</dbReference>
<sequence length="77" mass="9244">MYEPLSRHGYINWETMMLSRLFKWFMSCKEMDMTFDWSESVLVDTVGLGLLFCLAMERSWMWCKCWNEACSTAFIFA</sequence>
<reference evidence="1" key="2">
    <citation type="submission" date="2021-01" db="EMBL/GenBank/DDBJ databases">
        <authorList>
            <person name="Schikora-Tamarit M.A."/>
        </authorList>
    </citation>
    <scope>NUCLEOTIDE SEQUENCE</scope>
    <source>
        <strain evidence="1">CBS2887</strain>
    </source>
</reference>
<evidence type="ECO:0000313" key="2">
    <source>
        <dbReference type="Proteomes" id="UP000774326"/>
    </source>
</evidence>
<dbReference type="EMBL" id="JAEUBG010002512">
    <property type="protein sequence ID" value="KAH3684423.1"/>
    <property type="molecule type" value="Genomic_DNA"/>
</dbReference>
<name>A0A9P8TLW3_WICPI</name>
<gene>
    <name evidence="1" type="ORF">WICPIJ_004609</name>
</gene>
<keyword evidence="2" id="KW-1185">Reference proteome</keyword>
<organism evidence="1 2">
    <name type="scientific">Wickerhamomyces pijperi</name>
    <name type="common">Yeast</name>
    <name type="synonym">Pichia pijperi</name>
    <dbReference type="NCBI Taxonomy" id="599730"/>
    <lineage>
        <taxon>Eukaryota</taxon>
        <taxon>Fungi</taxon>
        <taxon>Dikarya</taxon>
        <taxon>Ascomycota</taxon>
        <taxon>Saccharomycotina</taxon>
        <taxon>Saccharomycetes</taxon>
        <taxon>Phaffomycetales</taxon>
        <taxon>Wickerhamomycetaceae</taxon>
        <taxon>Wickerhamomyces</taxon>
    </lineage>
</organism>
<evidence type="ECO:0000313" key="1">
    <source>
        <dbReference type="EMBL" id="KAH3684423.1"/>
    </source>
</evidence>
<reference evidence="1" key="1">
    <citation type="journal article" date="2021" name="Open Biol.">
        <title>Shared evolutionary footprints suggest mitochondrial oxidative damage underlies multiple complex I losses in fungi.</title>
        <authorList>
            <person name="Schikora-Tamarit M.A."/>
            <person name="Marcet-Houben M."/>
            <person name="Nosek J."/>
            <person name="Gabaldon T."/>
        </authorList>
    </citation>
    <scope>NUCLEOTIDE SEQUENCE</scope>
    <source>
        <strain evidence="1">CBS2887</strain>
    </source>
</reference>
<proteinExistence type="predicted"/>